<name>A0AAD4KWN4_9EURO</name>
<dbReference type="GeneID" id="70250523"/>
<feature type="active site" description="Charge relay system" evidence="3">
    <location>
        <position position="216"/>
    </location>
</feature>
<sequence length="564" mass="62381">MSSWEETAAKKRDQLFHKIPTEWVLPKEILDRAKDRLNLTGSFLEELLDSHTRRITSLDSVELVDAVSNGSFTAVQVATAFCKRTAFAHQLNCNLLEILFEPALERARELDCHFSKTNKPIGPLHGLPISLKDQFHVKGGETTMAYVGWIGSFEGEKGTGKEGNFESELVRELVALGAIPIAKTSLTQTLWCAETNNNILGYNWLPHNQELSSGGSSGGQGALQALRGTTLGFGTDVGGSVSIPAAFNGLYSLKPSHGRLPFKGVPNSSPGQHIIPTVVGIFGTDISCLQFGFRSLMAAKPWLSDPHVLEMPWNEDATSQIEDRSKKQKLYFGIMEDDGIVKPHPPILRAVRMVKEALRAKGYKTLAWHPPSHSESESIHSGITNADGCPDVIKRLKLSGEPVIPELETELGDEPQPPISLPQLYEWMRRLKHYREDYHNYWMSTSEGDDDENPVDAVILPVAPHAAVIPGKWYHYTYGNLANTLDRPTVVIPVTTADSHIDLFDLEYKPINETDRNNWLSYDAEKYAGAPASVQILGTNLGEEKLLRLAQAVVDALNDYKLGL</sequence>
<proteinExistence type="inferred from homology"/>
<comment type="caution">
    <text evidence="6">The sequence shown here is derived from an EMBL/GenBank/DDBJ whole genome shotgun (WGS) entry which is preliminary data.</text>
</comment>
<feature type="binding site" evidence="4">
    <location>
        <position position="190"/>
    </location>
    <ligand>
        <name>substrate</name>
    </ligand>
</feature>
<feature type="active site" description="Acyl-ester intermediate" evidence="3">
    <location>
        <position position="240"/>
    </location>
</feature>
<evidence type="ECO:0000256" key="4">
    <source>
        <dbReference type="PIRSR" id="PIRSR001221-2"/>
    </source>
</evidence>
<dbReference type="Gene3D" id="3.90.1300.10">
    <property type="entry name" value="Amidase signature (AS) domain"/>
    <property type="match status" value="1"/>
</dbReference>
<feature type="domain" description="Amidase" evidence="5">
    <location>
        <begin position="77"/>
        <end position="547"/>
    </location>
</feature>
<reference evidence="6" key="1">
    <citation type="submission" date="2021-12" db="EMBL/GenBank/DDBJ databases">
        <title>Convergent genome expansion in fungi linked to evolution of root-endophyte symbiosis.</title>
        <authorList>
            <consortium name="DOE Joint Genome Institute"/>
            <person name="Ke Y.-H."/>
            <person name="Bonito G."/>
            <person name="Liao H.-L."/>
            <person name="Looney B."/>
            <person name="Rojas-Flechas A."/>
            <person name="Nash J."/>
            <person name="Hameed K."/>
            <person name="Schadt C."/>
            <person name="Martin F."/>
            <person name="Crous P.W."/>
            <person name="Miettinen O."/>
            <person name="Magnuson J.K."/>
            <person name="Labbe J."/>
            <person name="Jacobson D."/>
            <person name="Doktycz M.J."/>
            <person name="Veneault-Fourrey C."/>
            <person name="Kuo A."/>
            <person name="Mondo S."/>
            <person name="Calhoun S."/>
            <person name="Riley R."/>
            <person name="Ohm R."/>
            <person name="LaButti K."/>
            <person name="Andreopoulos B."/>
            <person name="Pangilinan J."/>
            <person name="Nolan M."/>
            <person name="Tritt A."/>
            <person name="Clum A."/>
            <person name="Lipzen A."/>
            <person name="Daum C."/>
            <person name="Barry K."/>
            <person name="Grigoriev I.V."/>
            <person name="Vilgalys R."/>
        </authorList>
    </citation>
    <scope>NUCLEOTIDE SEQUENCE</scope>
    <source>
        <strain evidence="6">PMI_201</strain>
    </source>
</reference>
<dbReference type="PANTHER" id="PTHR46072">
    <property type="entry name" value="AMIDASE-RELATED-RELATED"/>
    <property type="match status" value="1"/>
</dbReference>
<evidence type="ECO:0000256" key="3">
    <source>
        <dbReference type="PIRSR" id="PIRSR001221-1"/>
    </source>
</evidence>
<accession>A0AAD4KWN4</accession>
<keyword evidence="7" id="KW-1185">Reference proteome</keyword>
<dbReference type="EMBL" id="JAJTJA010000005">
    <property type="protein sequence ID" value="KAH8698553.1"/>
    <property type="molecule type" value="Genomic_DNA"/>
</dbReference>
<evidence type="ECO:0000313" key="7">
    <source>
        <dbReference type="Proteomes" id="UP001201262"/>
    </source>
</evidence>
<gene>
    <name evidence="6" type="ORF">BGW36DRAFT_426255</name>
</gene>
<dbReference type="InterPro" id="IPR036928">
    <property type="entry name" value="AS_sf"/>
</dbReference>
<evidence type="ECO:0000256" key="2">
    <source>
        <dbReference type="ARBA" id="ARBA00022801"/>
    </source>
</evidence>
<dbReference type="PANTHER" id="PTHR46072:SF8">
    <property type="entry name" value="AMIDASE DOMAIN-CONTAINING PROTEIN"/>
    <property type="match status" value="1"/>
</dbReference>
<dbReference type="Pfam" id="PF01425">
    <property type="entry name" value="Amidase"/>
    <property type="match status" value="1"/>
</dbReference>
<evidence type="ECO:0000256" key="1">
    <source>
        <dbReference type="ARBA" id="ARBA00009199"/>
    </source>
</evidence>
<dbReference type="Proteomes" id="UP001201262">
    <property type="component" value="Unassembled WGS sequence"/>
</dbReference>
<dbReference type="RefSeq" id="XP_046073017.1">
    <property type="nucleotide sequence ID" value="XM_046220236.1"/>
</dbReference>
<dbReference type="SUPFAM" id="SSF75304">
    <property type="entry name" value="Amidase signature (AS) enzymes"/>
    <property type="match status" value="1"/>
</dbReference>
<keyword evidence="2" id="KW-0378">Hydrolase</keyword>
<protein>
    <submittedName>
        <fullName evidence="6">Amidase signature domain-containing protein</fullName>
    </submittedName>
</protein>
<dbReference type="InterPro" id="IPR023631">
    <property type="entry name" value="Amidase_dom"/>
</dbReference>
<feature type="binding site" evidence="4">
    <location>
        <begin position="237"/>
        <end position="240"/>
    </location>
    <ligand>
        <name>substrate</name>
    </ligand>
</feature>
<organism evidence="6 7">
    <name type="scientific">Talaromyces proteolyticus</name>
    <dbReference type="NCBI Taxonomy" id="1131652"/>
    <lineage>
        <taxon>Eukaryota</taxon>
        <taxon>Fungi</taxon>
        <taxon>Dikarya</taxon>
        <taxon>Ascomycota</taxon>
        <taxon>Pezizomycotina</taxon>
        <taxon>Eurotiomycetes</taxon>
        <taxon>Eurotiomycetidae</taxon>
        <taxon>Eurotiales</taxon>
        <taxon>Trichocomaceae</taxon>
        <taxon>Talaromyces</taxon>
        <taxon>Talaromyces sect. Bacilispori</taxon>
    </lineage>
</organism>
<feature type="active site" description="Charge relay system" evidence="3">
    <location>
        <position position="132"/>
    </location>
</feature>
<evidence type="ECO:0000259" key="5">
    <source>
        <dbReference type="Pfam" id="PF01425"/>
    </source>
</evidence>
<dbReference type="GO" id="GO:0016787">
    <property type="term" value="F:hydrolase activity"/>
    <property type="evidence" value="ECO:0007669"/>
    <property type="project" value="UniProtKB-KW"/>
</dbReference>
<dbReference type="PIRSF" id="PIRSF001221">
    <property type="entry name" value="Amidase_fungi"/>
    <property type="match status" value="1"/>
</dbReference>
<comment type="similarity">
    <text evidence="1">Belongs to the amidase family.</text>
</comment>
<dbReference type="AlphaFoldDB" id="A0AAD4KWN4"/>
<feature type="binding site" evidence="4">
    <location>
        <position position="216"/>
    </location>
    <ligand>
        <name>substrate</name>
    </ligand>
</feature>
<evidence type="ECO:0000313" key="6">
    <source>
        <dbReference type="EMBL" id="KAH8698553.1"/>
    </source>
</evidence>